<gene>
    <name evidence="2" type="ORF">G7Y82_08125</name>
</gene>
<proteinExistence type="predicted"/>
<dbReference type="Gene3D" id="3.40.50.1820">
    <property type="entry name" value="alpha/beta hydrolase"/>
    <property type="match status" value="1"/>
</dbReference>
<keyword evidence="1" id="KW-0732">Signal</keyword>
<organism evidence="2 3">
    <name type="scientific">Solimonas marina</name>
    <dbReference type="NCBI Taxonomy" id="2714601"/>
    <lineage>
        <taxon>Bacteria</taxon>
        <taxon>Pseudomonadati</taxon>
        <taxon>Pseudomonadota</taxon>
        <taxon>Gammaproteobacteria</taxon>
        <taxon>Nevskiales</taxon>
        <taxon>Nevskiaceae</taxon>
        <taxon>Solimonas</taxon>
    </lineage>
</organism>
<sequence>MRARNACRTLAAAFGAAVLAACGSSDAPNLAPVTTQSFHVAPGDTGDGISNTLGQDRMHYVVEPAHDGRRNALIVFLGGTSSTPSDYTTLADHLGSLGYGVIDLRYPDGRAVGSLCNTNDVCFTNVRGETAFGANIAYEAGASTYSSLIVQVDAANSIIGRVVAVIDYLANLDDATDADYWDQFLIADAASPYIAKHFGPAYPNWSKIIISGHSQGGGDAAFIAMHLPADSPVKRVVMLSSPNDNVDGLSSASWISDASTTPLDRFWGLRAPDEGVYGSFTSANWAALGGTDHGGVGGDDGAEQDIGDGSGDPAGAHRLVLDSSGGALAEHNSTAVNDGNDRFPANRESAWDYLFDGGTSD</sequence>
<dbReference type="RefSeq" id="WP_168147514.1">
    <property type="nucleotide sequence ID" value="NZ_JAAVXB010000003.1"/>
</dbReference>
<dbReference type="SUPFAM" id="SSF53474">
    <property type="entry name" value="alpha/beta-Hydrolases"/>
    <property type="match status" value="1"/>
</dbReference>
<evidence type="ECO:0008006" key="4">
    <source>
        <dbReference type="Google" id="ProtNLM"/>
    </source>
</evidence>
<dbReference type="InterPro" id="IPR029058">
    <property type="entry name" value="AB_hydrolase_fold"/>
</dbReference>
<name>A0A970B605_9GAMM</name>
<accession>A0A970B605</accession>
<evidence type="ECO:0000313" key="3">
    <source>
        <dbReference type="Proteomes" id="UP000653472"/>
    </source>
</evidence>
<protein>
    <recommendedName>
        <fullName evidence="4">Alpha/beta hydrolase family protein</fullName>
    </recommendedName>
</protein>
<dbReference type="NCBIfam" id="NF047580">
    <property type="entry name" value="BPSS1187_fam"/>
    <property type="match status" value="1"/>
</dbReference>
<dbReference type="Proteomes" id="UP000653472">
    <property type="component" value="Unassembled WGS sequence"/>
</dbReference>
<reference evidence="2" key="1">
    <citation type="submission" date="2020-03" db="EMBL/GenBank/DDBJ databases">
        <title>Solimonas marina sp. nov., isolated from deep seawater of the Pacific Ocean.</title>
        <authorList>
            <person name="Liu X."/>
            <person name="Lai Q."/>
            <person name="Sun F."/>
            <person name="Gai Y."/>
            <person name="Li G."/>
            <person name="Shao Z."/>
        </authorList>
    </citation>
    <scope>NUCLEOTIDE SEQUENCE</scope>
    <source>
        <strain evidence="2">C16B3</strain>
    </source>
</reference>
<feature type="chain" id="PRO_5037170868" description="Alpha/beta hydrolase family protein" evidence="1">
    <location>
        <begin position="28"/>
        <end position="361"/>
    </location>
</feature>
<evidence type="ECO:0000256" key="1">
    <source>
        <dbReference type="SAM" id="SignalP"/>
    </source>
</evidence>
<dbReference type="AlphaFoldDB" id="A0A970B605"/>
<dbReference type="InterPro" id="IPR058180">
    <property type="entry name" value="BPSS1187-like"/>
</dbReference>
<comment type="caution">
    <text evidence="2">The sequence shown here is derived from an EMBL/GenBank/DDBJ whole genome shotgun (WGS) entry which is preliminary data.</text>
</comment>
<evidence type="ECO:0000313" key="2">
    <source>
        <dbReference type="EMBL" id="NKF22283.1"/>
    </source>
</evidence>
<keyword evidence="3" id="KW-1185">Reference proteome</keyword>
<feature type="signal peptide" evidence="1">
    <location>
        <begin position="1"/>
        <end position="27"/>
    </location>
</feature>
<dbReference type="PROSITE" id="PS51257">
    <property type="entry name" value="PROKAR_LIPOPROTEIN"/>
    <property type="match status" value="1"/>
</dbReference>
<dbReference type="EMBL" id="JAAVXB010000003">
    <property type="protein sequence ID" value="NKF22283.1"/>
    <property type="molecule type" value="Genomic_DNA"/>
</dbReference>